<sequence length="165" mass="17875">MSLKDSILALGVRLNGSLRSPFKRAAVITLVQRLRTENPLRPRGGSSLLLGGGLQPLAIHTVLSTVHQRTRTALGRKPTRSGRRLALLQPHRMSGVRQRVGRYLKAEKCLVDGIYGSAQAQPPQCLFPMRGFQSASSGRPMGSPIGSRQICPSPAVIIHGTARRL</sequence>
<evidence type="ECO:0000313" key="1">
    <source>
        <dbReference type="EMBL" id="TEB09094.1"/>
    </source>
</evidence>
<accession>A0A4Y7RJC9</accession>
<dbReference type="EMBL" id="QPFP01000522">
    <property type="protein sequence ID" value="TEB09094.1"/>
    <property type="molecule type" value="Genomic_DNA"/>
</dbReference>
<dbReference type="AlphaFoldDB" id="A0A4Y7RJC9"/>
<comment type="caution">
    <text evidence="1">The sequence shown here is derived from an EMBL/GenBank/DDBJ whole genome shotgun (WGS) entry which is preliminary data.</text>
</comment>
<dbReference type="Proteomes" id="UP000298030">
    <property type="component" value="Unassembled WGS sequence"/>
</dbReference>
<protein>
    <submittedName>
        <fullName evidence="1">Uncharacterized protein</fullName>
    </submittedName>
</protein>
<gene>
    <name evidence="1" type="ORF">FA13DRAFT_1127140</name>
</gene>
<organism evidence="1 2">
    <name type="scientific">Coprinellus micaceus</name>
    <name type="common">Glistening ink-cap mushroom</name>
    <name type="synonym">Coprinus micaceus</name>
    <dbReference type="NCBI Taxonomy" id="71717"/>
    <lineage>
        <taxon>Eukaryota</taxon>
        <taxon>Fungi</taxon>
        <taxon>Dikarya</taxon>
        <taxon>Basidiomycota</taxon>
        <taxon>Agaricomycotina</taxon>
        <taxon>Agaricomycetes</taxon>
        <taxon>Agaricomycetidae</taxon>
        <taxon>Agaricales</taxon>
        <taxon>Agaricineae</taxon>
        <taxon>Psathyrellaceae</taxon>
        <taxon>Coprinellus</taxon>
    </lineage>
</organism>
<reference evidence="1 2" key="1">
    <citation type="journal article" date="2019" name="Nat. Ecol. Evol.">
        <title>Megaphylogeny resolves global patterns of mushroom evolution.</title>
        <authorList>
            <person name="Varga T."/>
            <person name="Krizsan K."/>
            <person name="Foldi C."/>
            <person name="Dima B."/>
            <person name="Sanchez-Garcia M."/>
            <person name="Sanchez-Ramirez S."/>
            <person name="Szollosi G.J."/>
            <person name="Szarkandi J.G."/>
            <person name="Papp V."/>
            <person name="Albert L."/>
            <person name="Andreopoulos W."/>
            <person name="Angelini C."/>
            <person name="Antonin V."/>
            <person name="Barry K.W."/>
            <person name="Bougher N.L."/>
            <person name="Buchanan P."/>
            <person name="Buyck B."/>
            <person name="Bense V."/>
            <person name="Catcheside P."/>
            <person name="Chovatia M."/>
            <person name="Cooper J."/>
            <person name="Damon W."/>
            <person name="Desjardin D."/>
            <person name="Finy P."/>
            <person name="Geml J."/>
            <person name="Haridas S."/>
            <person name="Hughes K."/>
            <person name="Justo A."/>
            <person name="Karasinski D."/>
            <person name="Kautmanova I."/>
            <person name="Kiss B."/>
            <person name="Kocsube S."/>
            <person name="Kotiranta H."/>
            <person name="LaButti K.M."/>
            <person name="Lechner B.E."/>
            <person name="Liimatainen K."/>
            <person name="Lipzen A."/>
            <person name="Lukacs Z."/>
            <person name="Mihaltcheva S."/>
            <person name="Morgado L.N."/>
            <person name="Niskanen T."/>
            <person name="Noordeloos M.E."/>
            <person name="Ohm R.A."/>
            <person name="Ortiz-Santana B."/>
            <person name="Ovrebo C."/>
            <person name="Racz N."/>
            <person name="Riley R."/>
            <person name="Savchenko A."/>
            <person name="Shiryaev A."/>
            <person name="Soop K."/>
            <person name="Spirin V."/>
            <person name="Szebenyi C."/>
            <person name="Tomsovsky M."/>
            <person name="Tulloss R.E."/>
            <person name="Uehling J."/>
            <person name="Grigoriev I.V."/>
            <person name="Vagvolgyi C."/>
            <person name="Papp T."/>
            <person name="Martin F.M."/>
            <person name="Miettinen O."/>
            <person name="Hibbett D.S."/>
            <person name="Nagy L.G."/>
        </authorList>
    </citation>
    <scope>NUCLEOTIDE SEQUENCE [LARGE SCALE GENOMIC DNA]</scope>
    <source>
        <strain evidence="1 2">FP101781</strain>
    </source>
</reference>
<keyword evidence="2" id="KW-1185">Reference proteome</keyword>
<proteinExistence type="predicted"/>
<name>A0A4Y7RJC9_COPMI</name>
<evidence type="ECO:0000313" key="2">
    <source>
        <dbReference type="Proteomes" id="UP000298030"/>
    </source>
</evidence>